<feature type="transmembrane region" description="Helical" evidence="6">
    <location>
        <begin position="184"/>
        <end position="207"/>
    </location>
</feature>
<dbReference type="InterPro" id="IPR043428">
    <property type="entry name" value="LivM-like"/>
</dbReference>
<keyword evidence="5 6" id="KW-0472">Membrane</keyword>
<feature type="transmembrane region" description="Helical" evidence="6">
    <location>
        <begin position="213"/>
        <end position="234"/>
    </location>
</feature>
<feature type="transmembrane region" description="Helical" evidence="6">
    <location>
        <begin position="266"/>
        <end position="288"/>
    </location>
</feature>
<sequence length="314" mass="31858">MIEYLTTVGTLTGIFAIAGAGLNITLGYAGVFSAAQAVFVGIGAYTTALLGPRVDGSFLVCALVGTGLAMVAAIALASTGLRVSDEYFIVASLAFQIIISTVFASWYSVTKGADGISGVPYPQVFGIELGTHGAGSALVWTIAILVVALTAVLRRGAAGRLFFAIREDPVATETLGRSPVVGKYAAIVLGAGVSALGGVLYAFYTGFVNAPTFGYSLSIELVAIVVVGGIGLSIGPIIGGAIIVAAIPLISLLDLPSTVVGPLQQLVYGALIIAVVVLRGYFSAGSALRGRMVRRLKEMRPEPSGPASGGKVTS</sequence>
<keyword evidence="4 6" id="KW-1133">Transmembrane helix</keyword>
<comment type="caution">
    <text evidence="7">The sequence shown here is derived from an EMBL/GenBank/DDBJ whole genome shotgun (WGS) entry which is preliminary data.</text>
</comment>
<reference evidence="7 8" key="1">
    <citation type="submission" date="2020-03" db="EMBL/GenBank/DDBJ databases">
        <title>Sequencing the genomes of 1000 actinobacteria strains.</title>
        <authorList>
            <person name="Klenk H.-P."/>
        </authorList>
    </citation>
    <scope>NUCLEOTIDE SEQUENCE [LARGE SCALE GENOMIC DNA]</scope>
    <source>
        <strain evidence="7 8">DSM 45668</strain>
    </source>
</reference>
<keyword evidence="2" id="KW-1003">Cell membrane</keyword>
<evidence type="ECO:0000256" key="2">
    <source>
        <dbReference type="ARBA" id="ARBA00022475"/>
    </source>
</evidence>
<feature type="transmembrane region" description="Helical" evidence="6">
    <location>
        <begin position="56"/>
        <end position="76"/>
    </location>
</feature>
<keyword evidence="8" id="KW-1185">Reference proteome</keyword>
<evidence type="ECO:0000313" key="8">
    <source>
        <dbReference type="Proteomes" id="UP000754495"/>
    </source>
</evidence>
<keyword evidence="3 6" id="KW-0812">Transmembrane</keyword>
<accession>A0ABX0SNE8</accession>
<feature type="transmembrane region" description="Helical" evidence="6">
    <location>
        <begin position="88"/>
        <end position="109"/>
    </location>
</feature>
<gene>
    <name evidence="7" type="ORF">FHX46_001022</name>
</gene>
<dbReference type="RefSeq" id="WP_167111116.1">
    <property type="nucleotide sequence ID" value="NZ_JAANOU010000001.1"/>
</dbReference>
<protein>
    <submittedName>
        <fullName evidence="7">Branched-chain amino acid transport system permease protein</fullName>
    </submittedName>
</protein>
<dbReference type="CDD" id="cd06581">
    <property type="entry name" value="TM_PBP1_LivM_like"/>
    <property type="match status" value="1"/>
</dbReference>
<organism evidence="7 8">
    <name type="scientific">Amycolatopsis viridis</name>
    <dbReference type="NCBI Taxonomy" id="185678"/>
    <lineage>
        <taxon>Bacteria</taxon>
        <taxon>Bacillati</taxon>
        <taxon>Actinomycetota</taxon>
        <taxon>Actinomycetes</taxon>
        <taxon>Pseudonocardiales</taxon>
        <taxon>Pseudonocardiaceae</taxon>
        <taxon>Amycolatopsis</taxon>
    </lineage>
</organism>
<dbReference type="PANTHER" id="PTHR30482:SF20">
    <property type="entry name" value="HIGH-AFFINITY BRANCHED-CHAIN AMINO ACID TRANSPORT SYSTEM PERMEASE PROTEIN LIVM"/>
    <property type="match status" value="1"/>
</dbReference>
<dbReference type="PANTHER" id="PTHR30482">
    <property type="entry name" value="HIGH-AFFINITY BRANCHED-CHAIN AMINO ACID TRANSPORT SYSTEM PERMEASE"/>
    <property type="match status" value="1"/>
</dbReference>
<evidence type="ECO:0000256" key="5">
    <source>
        <dbReference type="ARBA" id="ARBA00023136"/>
    </source>
</evidence>
<name>A0ABX0SNE8_9PSEU</name>
<evidence type="ECO:0000256" key="4">
    <source>
        <dbReference type="ARBA" id="ARBA00022989"/>
    </source>
</evidence>
<evidence type="ECO:0000256" key="3">
    <source>
        <dbReference type="ARBA" id="ARBA00022692"/>
    </source>
</evidence>
<feature type="transmembrane region" description="Helical" evidence="6">
    <location>
        <begin position="129"/>
        <end position="153"/>
    </location>
</feature>
<dbReference type="InterPro" id="IPR001851">
    <property type="entry name" value="ABC_transp_permease"/>
</dbReference>
<dbReference type="Proteomes" id="UP000754495">
    <property type="component" value="Unassembled WGS sequence"/>
</dbReference>
<comment type="subcellular location">
    <subcellularLocation>
        <location evidence="1">Cell membrane</location>
        <topology evidence="1">Multi-pass membrane protein</topology>
    </subcellularLocation>
</comment>
<evidence type="ECO:0000256" key="1">
    <source>
        <dbReference type="ARBA" id="ARBA00004651"/>
    </source>
</evidence>
<feature type="transmembrane region" description="Helical" evidence="6">
    <location>
        <begin position="6"/>
        <end position="24"/>
    </location>
</feature>
<evidence type="ECO:0000256" key="6">
    <source>
        <dbReference type="SAM" id="Phobius"/>
    </source>
</evidence>
<feature type="transmembrane region" description="Helical" evidence="6">
    <location>
        <begin position="31"/>
        <end position="50"/>
    </location>
</feature>
<dbReference type="EMBL" id="JAANOU010000001">
    <property type="protein sequence ID" value="NIH78492.1"/>
    <property type="molecule type" value="Genomic_DNA"/>
</dbReference>
<proteinExistence type="predicted"/>
<evidence type="ECO:0000313" key="7">
    <source>
        <dbReference type="EMBL" id="NIH78492.1"/>
    </source>
</evidence>
<dbReference type="Pfam" id="PF02653">
    <property type="entry name" value="BPD_transp_2"/>
    <property type="match status" value="1"/>
</dbReference>